<keyword evidence="2" id="KW-1185">Reference proteome</keyword>
<accession>A0AAP0PT80</accession>
<evidence type="ECO:0000313" key="2">
    <source>
        <dbReference type="Proteomes" id="UP001417504"/>
    </source>
</evidence>
<gene>
    <name evidence="1" type="ORF">Sjap_003128</name>
</gene>
<proteinExistence type="predicted"/>
<dbReference type="Proteomes" id="UP001417504">
    <property type="component" value="Unassembled WGS sequence"/>
</dbReference>
<dbReference type="EMBL" id="JBBNAE010000001">
    <property type="protein sequence ID" value="KAK9155648.1"/>
    <property type="molecule type" value="Genomic_DNA"/>
</dbReference>
<evidence type="ECO:0000313" key="1">
    <source>
        <dbReference type="EMBL" id="KAK9155648.1"/>
    </source>
</evidence>
<dbReference type="AlphaFoldDB" id="A0AAP0PT80"/>
<sequence length="67" mass="7708">MVSISEVTSVTDWYLSHTFCIPSGEDMRLRKMIFDSFTPVLIKWEIALTAEFHVKVGKGRYNSLSTH</sequence>
<organism evidence="1 2">
    <name type="scientific">Stephania japonica</name>
    <dbReference type="NCBI Taxonomy" id="461633"/>
    <lineage>
        <taxon>Eukaryota</taxon>
        <taxon>Viridiplantae</taxon>
        <taxon>Streptophyta</taxon>
        <taxon>Embryophyta</taxon>
        <taxon>Tracheophyta</taxon>
        <taxon>Spermatophyta</taxon>
        <taxon>Magnoliopsida</taxon>
        <taxon>Ranunculales</taxon>
        <taxon>Menispermaceae</taxon>
        <taxon>Menispermoideae</taxon>
        <taxon>Cissampelideae</taxon>
        <taxon>Stephania</taxon>
    </lineage>
</organism>
<name>A0AAP0PT80_9MAGN</name>
<protein>
    <submittedName>
        <fullName evidence="1">Uncharacterized protein</fullName>
    </submittedName>
</protein>
<comment type="caution">
    <text evidence="1">The sequence shown here is derived from an EMBL/GenBank/DDBJ whole genome shotgun (WGS) entry which is preliminary data.</text>
</comment>
<reference evidence="1 2" key="1">
    <citation type="submission" date="2024-01" db="EMBL/GenBank/DDBJ databases">
        <title>Genome assemblies of Stephania.</title>
        <authorList>
            <person name="Yang L."/>
        </authorList>
    </citation>
    <scope>NUCLEOTIDE SEQUENCE [LARGE SCALE GENOMIC DNA]</scope>
    <source>
        <strain evidence="1">QJT</strain>
        <tissue evidence="1">Leaf</tissue>
    </source>
</reference>